<dbReference type="InterPro" id="IPR032466">
    <property type="entry name" value="Metal_Hydrolase"/>
</dbReference>
<evidence type="ECO:0000256" key="3">
    <source>
        <dbReference type="ARBA" id="ARBA00022553"/>
    </source>
</evidence>
<sequence length="763" mass="83340">MSEQRRHEYDCVIKNGILVTANEVLPAGLEIGIRDDLIAAIGYDLARGLANTEIIDAEGGYITPGGIDSHAHIQQDTMPTGDTWETASRSAIAGGTTTVLAFAGQKRHETSVLDVVQKYHDKANENVYCDYGFHVVLTNPTQEILRDEMPQLVEREGITSVKLYMTYEPYKLNDGQLLDVMLACRSLGMTTMIHAENSDMIAMVIQRLEQKGNTDPFYHAIARPRIAEDEASYRAISLAELVDAPILLVHMSSESAVEHVRAAQARLLPVHAETCPHYLFLLSDEIRECHHGDNFHGAKFICAPPLRHHASDLEGLWRGLANGAFTVWSSDHAATKYDHPLGKKAGIVDGVVRFSKVPNGLPGIETRMALLFNQSEGCLKPEKARITLPQFVRLTASNAAKLYGMDDRKGTLMVGFHADLVIWYPPGDPRGNVTITQEKLHHGVDYTPFEGLSVQNWPRYTIVRSKVVWHHDGAGIVGEKGYGKFLRRNKGNLVNGKMGQQGRGMLPVEGAQQSPISILLINPNSSSHITEACLRNVSSKIPPGVTVYGFTAPPPAPSAIEGRVDGVLSSAECLRKIVPIKHRFDAFLVCCFSNHPLIAALREEVEQPVLGIMESALYASRMCGNKLGIITTSERSEILHEQTIFDYGFANFSAGCAACKISVLDLENKPKEEVFAGVTRAAKELVQGRKADCLALGCAGMTGAKEACEEAVGTQQRQVMVVDGVAIGVQFLIGLVREGLGTAKGGAYRAAEAGRKARNQTWY</sequence>
<dbReference type="InterPro" id="IPR015942">
    <property type="entry name" value="Asp/Glu/hydantoin_racemase"/>
</dbReference>
<dbReference type="Gene3D" id="3.40.50.12500">
    <property type="match status" value="1"/>
</dbReference>
<dbReference type="Pfam" id="PF01177">
    <property type="entry name" value="Asp_Glu_race"/>
    <property type="match status" value="1"/>
</dbReference>
<dbReference type="NCBIfam" id="TIGR02033">
    <property type="entry name" value="D-hydantoinase"/>
    <property type="match status" value="1"/>
</dbReference>
<evidence type="ECO:0000256" key="7">
    <source>
        <dbReference type="ARBA" id="ARBA00038414"/>
    </source>
</evidence>
<dbReference type="Gene3D" id="3.20.20.140">
    <property type="entry name" value="Metal-dependent hydrolases"/>
    <property type="match status" value="1"/>
</dbReference>
<dbReference type="InterPro" id="IPR006680">
    <property type="entry name" value="Amidohydro-rel"/>
</dbReference>
<dbReference type="EC" id="3.5.2.2" evidence="8"/>
<keyword evidence="3" id="KW-0597">Phosphoprotein</keyword>
<dbReference type="PANTHER" id="PTHR11647:SF1">
    <property type="entry name" value="COLLAPSIN RESPONSE MEDIATOR PROTEIN"/>
    <property type="match status" value="1"/>
</dbReference>
<dbReference type="SUPFAM" id="SSF51338">
    <property type="entry name" value="Composite domain of metallo-dependent hydrolases"/>
    <property type="match status" value="2"/>
</dbReference>
<proteinExistence type="inferred from homology"/>
<evidence type="ECO:0000256" key="5">
    <source>
        <dbReference type="ARBA" id="ARBA00022801"/>
    </source>
</evidence>
<dbReference type="PANTHER" id="PTHR11647">
    <property type="entry name" value="HYDRANTOINASE/DIHYDROPYRIMIDINASE FAMILY MEMBER"/>
    <property type="match status" value="1"/>
</dbReference>
<protein>
    <recommendedName>
        <fullName evidence="8">dihydropyrimidinase</fullName>
        <ecNumber evidence="8">3.5.2.2</ecNumber>
    </recommendedName>
</protein>
<gene>
    <name evidence="11" type="ORF">DM02DRAFT_721121</name>
</gene>
<dbReference type="Pfam" id="PF01979">
    <property type="entry name" value="Amidohydro_1"/>
    <property type="match status" value="1"/>
</dbReference>
<dbReference type="GO" id="GO:0004157">
    <property type="term" value="F:dihydropyrimidinase activity"/>
    <property type="evidence" value="ECO:0007669"/>
    <property type="project" value="UniProtKB-EC"/>
</dbReference>
<dbReference type="InterPro" id="IPR011778">
    <property type="entry name" value="Hydantoinase/dihydroPyrase"/>
</dbReference>
<feature type="domain" description="Amidohydrolase-related" evidence="10">
    <location>
        <begin position="61"/>
        <end position="468"/>
    </location>
</feature>
<evidence type="ECO:0000256" key="9">
    <source>
        <dbReference type="PIRSR" id="PIRSR611778-50"/>
    </source>
</evidence>
<dbReference type="OrthoDB" id="1924787at2759"/>
<dbReference type="Gene3D" id="2.30.40.10">
    <property type="entry name" value="Urease, subunit C, domain 1"/>
    <property type="match status" value="1"/>
</dbReference>
<dbReference type="EMBL" id="KZ805521">
    <property type="protein sequence ID" value="PVH94776.1"/>
    <property type="molecule type" value="Genomic_DNA"/>
</dbReference>
<evidence type="ECO:0000256" key="4">
    <source>
        <dbReference type="ARBA" id="ARBA00022723"/>
    </source>
</evidence>
<comment type="similarity">
    <text evidence="2">Belongs to the metallo-dependent hydrolases superfamily. Hydantoinase/dihydropyrimidinase family.</text>
</comment>
<comment type="cofactor">
    <cofactor evidence="1">
        <name>Zn(2+)</name>
        <dbReference type="ChEBI" id="CHEBI:29105"/>
    </cofactor>
</comment>
<dbReference type="GO" id="GO:0046872">
    <property type="term" value="F:metal ion binding"/>
    <property type="evidence" value="ECO:0007669"/>
    <property type="project" value="UniProtKB-KW"/>
</dbReference>
<dbReference type="FunFam" id="3.20.20.140:FF:000217">
    <property type="entry name" value="Dihydropyrimidinase-related protein 1"/>
    <property type="match status" value="1"/>
</dbReference>
<keyword evidence="4" id="KW-0479">Metal-binding</keyword>
<dbReference type="SUPFAM" id="SSF51556">
    <property type="entry name" value="Metallo-dependent hydrolases"/>
    <property type="match status" value="1"/>
</dbReference>
<accession>A0A2V1D9G2</accession>
<reference evidence="11 12" key="1">
    <citation type="journal article" date="2018" name="Sci. Rep.">
        <title>Comparative genomics provides insights into the lifestyle and reveals functional heterogeneity of dark septate endophytic fungi.</title>
        <authorList>
            <person name="Knapp D.G."/>
            <person name="Nemeth J.B."/>
            <person name="Barry K."/>
            <person name="Hainaut M."/>
            <person name="Henrissat B."/>
            <person name="Johnson J."/>
            <person name="Kuo A."/>
            <person name="Lim J.H.P."/>
            <person name="Lipzen A."/>
            <person name="Nolan M."/>
            <person name="Ohm R.A."/>
            <person name="Tamas L."/>
            <person name="Grigoriev I.V."/>
            <person name="Spatafora J.W."/>
            <person name="Nagy L.G."/>
            <person name="Kovacs G.M."/>
        </authorList>
    </citation>
    <scope>NUCLEOTIDE SEQUENCE [LARGE SCALE GENOMIC DNA]</scope>
    <source>
        <strain evidence="11 12">DSE2036</strain>
    </source>
</reference>
<dbReference type="CDD" id="cd01314">
    <property type="entry name" value="D-HYD"/>
    <property type="match status" value="1"/>
</dbReference>
<dbReference type="STRING" id="97972.A0A2V1D9G2"/>
<keyword evidence="5" id="KW-0378">Hydrolase</keyword>
<name>A0A2V1D9G2_9PLEO</name>
<evidence type="ECO:0000313" key="12">
    <source>
        <dbReference type="Proteomes" id="UP000244855"/>
    </source>
</evidence>
<dbReference type="GO" id="GO:0005737">
    <property type="term" value="C:cytoplasm"/>
    <property type="evidence" value="ECO:0007669"/>
    <property type="project" value="InterPro"/>
</dbReference>
<dbReference type="GO" id="GO:0047661">
    <property type="term" value="F:amino-acid racemase activity"/>
    <property type="evidence" value="ECO:0007669"/>
    <property type="project" value="InterPro"/>
</dbReference>
<dbReference type="InterPro" id="IPR053714">
    <property type="entry name" value="Iso_Racemase_Enz_sf"/>
</dbReference>
<feature type="modified residue" description="N6-carboxylysine" evidence="9">
    <location>
        <position position="162"/>
    </location>
</feature>
<comment type="similarity">
    <text evidence="7">Belongs to the HyuE racemase family.</text>
</comment>
<evidence type="ECO:0000313" key="11">
    <source>
        <dbReference type="EMBL" id="PVH94776.1"/>
    </source>
</evidence>
<dbReference type="Proteomes" id="UP000244855">
    <property type="component" value="Unassembled WGS sequence"/>
</dbReference>
<dbReference type="InterPro" id="IPR011059">
    <property type="entry name" value="Metal-dep_hydrolase_composite"/>
</dbReference>
<evidence type="ECO:0000256" key="8">
    <source>
        <dbReference type="ARBA" id="ARBA00039113"/>
    </source>
</evidence>
<evidence type="ECO:0000256" key="1">
    <source>
        <dbReference type="ARBA" id="ARBA00001947"/>
    </source>
</evidence>
<evidence type="ECO:0000259" key="10">
    <source>
        <dbReference type="Pfam" id="PF01979"/>
    </source>
</evidence>
<comment type="catalytic activity">
    <reaction evidence="6">
        <text>5,6-dihydrouracil + H2O = 3-(carbamoylamino)propanoate + H(+)</text>
        <dbReference type="Rhea" id="RHEA:16121"/>
        <dbReference type="ChEBI" id="CHEBI:11892"/>
        <dbReference type="ChEBI" id="CHEBI:15377"/>
        <dbReference type="ChEBI" id="CHEBI:15378"/>
        <dbReference type="ChEBI" id="CHEBI:15901"/>
        <dbReference type="EC" id="3.5.2.2"/>
    </reaction>
</comment>
<dbReference type="AlphaFoldDB" id="A0A2V1D9G2"/>
<dbReference type="FunFam" id="3.40.50.12500:FF:000001">
    <property type="entry name" value="Putative hydantoin racemase"/>
    <property type="match status" value="1"/>
</dbReference>
<keyword evidence="12" id="KW-1185">Reference proteome</keyword>
<evidence type="ECO:0000256" key="6">
    <source>
        <dbReference type="ARBA" id="ARBA00036696"/>
    </source>
</evidence>
<evidence type="ECO:0000256" key="2">
    <source>
        <dbReference type="ARBA" id="ARBA00008829"/>
    </source>
</evidence>
<organism evidence="11 12">
    <name type="scientific">Periconia macrospinosa</name>
    <dbReference type="NCBI Taxonomy" id="97972"/>
    <lineage>
        <taxon>Eukaryota</taxon>
        <taxon>Fungi</taxon>
        <taxon>Dikarya</taxon>
        <taxon>Ascomycota</taxon>
        <taxon>Pezizomycotina</taxon>
        <taxon>Dothideomycetes</taxon>
        <taxon>Pleosporomycetidae</taxon>
        <taxon>Pleosporales</taxon>
        <taxon>Massarineae</taxon>
        <taxon>Periconiaceae</taxon>
        <taxon>Periconia</taxon>
    </lineage>
</organism>
<dbReference type="InterPro" id="IPR050378">
    <property type="entry name" value="Metallo-dep_Hydrolases_sf"/>
</dbReference>
<comment type="PTM">
    <text evidence="9">Carbamylation allows a single lysine to coordinate two divalent metal cations.</text>
</comment>